<evidence type="ECO:0000313" key="2">
    <source>
        <dbReference type="Proteomes" id="UP000214684"/>
    </source>
</evidence>
<dbReference type="EMBL" id="MUGS01000139">
    <property type="protein sequence ID" value="OXE94959.1"/>
    <property type="molecule type" value="Genomic_DNA"/>
</dbReference>
<evidence type="ECO:0000313" key="1">
    <source>
        <dbReference type="EMBL" id="OXE94959.1"/>
    </source>
</evidence>
<reference evidence="1 2" key="1">
    <citation type="submission" date="2016-11" db="EMBL/GenBank/DDBJ databases">
        <title>Whole genomes of Flavobacteriaceae.</title>
        <authorList>
            <person name="Stine C."/>
            <person name="Li C."/>
            <person name="Tadesse D."/>
        </authorList>
    </citation>
    <scope>NUCLEOTIDE SEQUENCE [LARGE SCALE GENOMIC DNA]</scope>
    <source>
        <strain evidence="1 2">DSM 24704</strain>
    </source>
</reference>
<dbReference type="AlphaFoldDB" id="A0A227NCT3"/>
<organism evidence="1 2">
    <name type="scientific">Flavobacterium araucananum</name>
    <dbReference type="NCBI Taxonomy" id="946678"/>
    <lineage>
        <taxon>Bacteria</taxon>
        <taxon>Pseudomonadati</taxon>
        <taxon>Bacteroidota</taxon>
        <taxon>Flavobacteriia</taxon>
        <taxon>Flavobacteriales</taxon>
        <taxon>Flavobacteriaceae</taxon>
        <taxon>Flavobacterium</taxon>
    </lineage>
</organism>
<name>A0A227NCT3_9FLAO</name>
<keyword evidence="2" id="KW-1185">Reference proteome</keyword>
<sequence length="63" mass="7068">MTHEKNIPCQVLPIGKEDFFSNHSIKHWKIKVLDRAFIAISKGFAFCQLADMGNKKAVLAAPL</sequence>
<protein>
    <submittedName>
        <fullName evidence="1">Uncharacterized protein</fullName>
    </submittedName>
</protein>
<accession>A0A227NCT3</accession>
<gene>
    <name evidence="1" type="ORF">B0A64_24840</name>
</gene>
<comment type="caution">
    <text evidence="1">The sequence shown here is derived from an EMBL/GenBank/DDBJ whole genome shotgun (WGS) entry which is preliminary data.</text>
</comment>
<dbReference type="RefSeq" id="WP_089482111.1">
    <property type="nucleotide sequence ID" value="NZ_QGGJ01000008.1"/>
</dbReference>
<dbReference type="Proteomes" id="UP000214684">
    <property type="component" value="Unassembled WGS sequence"/>
</dbReference>
<proteinExistence type="predicted"/>